<evidence type="ECO:0000313" key="3">
    <source>
        <dbReference type="Proteomes" id="UP001477870"/>
    </source>
</evidence>
<dbReference type="InterPro" id="IPR016181">
    <property type="entry name" value="Acyl_CoA_acyltransferase"/>
</dbReference>
<proteinExistence type="predicted"/>
<sequence>MTGLTPSKIGVLDPATQLSKDMFDSLDLLEYRRAVTPEDFEAIGRLRQRAFDARDIYERKFGESVIEDLDYDPESFIFGVYFQHELVSTIRVSKLTATKRNTPATYIFGDVLNPLLDQGMTFIDPSRLAIETQFTKLIPGLPILTLRLPIIATAYFNSNYCLSAVKKEHRAFYLRIFKSTLLAGPYNPPGMNVDAVLLGGSVNQREDLFARYPVFNFKASEARMLFGDYKREQVPFCVRPTARYAVKAA</sequence>
<dbReference type="EMBL" id="JBBMQO010000010">
    <property type="protein sequence ID" value="MEM5503033.1"/>
    <property type="molecule type" value="Genomic_DNA"/>
</dbReference>
<dbReference type="Pfam" id="PF21926">
    <property type="entry name" value="FeeM"/>
    <property type="match status" value="1"/>
</dbReference>
<dbReference type="Proteomes" id="UP001477870">
    <property type="component" value="Unassembled WGS sequence"/>
</dbReference>
<keyword evidence="3" id="KW-1185">Reference proteome</keyword>
<protein>
    <recommendedName>
        <fullName evidence="1">N-acyl amino acid synthase FeeM catalytic core domain-containing protein</fullName>
    </recommendedName>
</protein>
<dbReference type="SUPFAM" id="SSF55729">
    <property type="entry name" value="Acyl-CoA N-acyltransferases (Nat)"/>
    <property type="match status" value="1"/>
</dbReference>
<dbReference type="Gene3D" id="3.40.630.30">
    <property type="match status" value="1"/>
</dbReference>
<name>A0ABU9TA76_9HYPH</name>
<dbReference type="InterPro" id="IPR054597">
    <property type="entry name" value="FeeM_cat"/>
</dbReference>
<accession>A0ABU9TA76</accession>
<gene>
    <name evidence="2" type="ORF">WNY59_15705</name>
</gene>
<evidence type="ECO:0000259" key="1">
    <source>
        <dbReference type="Pfam" id="PF21926"/>
    </source>
</evidence>
<evidence type="ECO:0000313" key="2">
    <source>
        <dbReference type="EMBL" id="MEM5503033.1"/>
    </source>
</evidence>
<feature type="domain" description="N-acyl amino acid synthase FeeM catalytic core" evidence="1">
    <location>
        <begin position="42"/>
        <end position="198"/>
    </location>
</feature>
<comment type="caution">
    <text evidence="2">The sequence shown here is derived from an EMBL/GenBank/DDBJ whole genome shotgun (WGS) entry which is preliminary data.</text>
</comment>
<organism evidence="2 3">
    <name type="scientific">Ahrensia kielensis</name>
    <dbReference type="NCBI Taxonomy" id="76980"/>
    <lineage>
        <taxon>Bacteria</taxon>
        <taxon>Pseudomonadati</taxon>
        <taxon>Pseudomonadota</taxon>
        <taxon>Alphaproteobacteria</taxon>
        <taxon>Hyphomicrobiales</taxon>
        <taxon>Ahrensiaceae</taxon>
        <taxon>Ahrensia</taxon>
    </lineage>
</organism>
<dbReference type="RefSeq" id="WP_342849228.1">
    <property type="nucleotide sequence ID" value="NZ_JBBMQO010000010.1"/>
</dbReference>
<reference evidence="2 3" key="1">
    <citation type="submission" date="2024-03" db="EMBL/GenBank/DDBJ databases">
        <title>Community enrichment and isolation of bacterial strains for fucoidan degradation.</title>
        <authorList>
            <person name="Sichert A."/>
        </authorList>
    </citation>
    <scope>NUCLEOTIDE SEQUENCE [LARGE SCALE GENOMIC DNA]</scope>
    <source>
        <strain evidence="2 3">AS62</strain>
    </source>
</reference>